<accession>A0ABP7EV80</accession>
<keyword evidence="6" id="KW-1185">Reference proteome</keyword>
<evidence type="ECO:0000256" key="2">
    <source>
        <dbReference type="RuleBase" id="RU003875"/>
    </source>
</evidence>
<evidence type="ECO:0000313" key="6">
    <source>
        <dbReference type="Proteomes" id="UP001499884"/>
    </source>
</evidence>
<comment type="similarity">
    <text evidence="1 2">Belongs to the Dps family.</text>
</comment>
<dbReference type="CDD" id="cd01043">
    <property type="entry name" value="DPS"/>
    <property type="match status" value="1"/>
</dbReference>
<dbReference type="PRINTS" id="PR01346">
    <property type="entry name" value="HELNAPAPROT"/>
</dbReference>
<dbReference type="PIRSF" id="PIRSF005900">
    <property type="entry name" value="Dps"/>
    <property type="match status" value="1"/>
</dbReference>
<evidence type="ECO:0000259" key="4">
    <source>
        <dbReference type="Pfam" id="PF00210"/>
    </source>
</evidence>
<evidence type="ECO:0000256" key="3">
    <source>
        <dbReference type="SAM" id="MobiDB-lite"/>
    </source>
</evidence>
<evidence type="ECO:0000256" key="1">
    <source>
        <dbReference type="ARBA" id="ARBA00009497"/>
    </source>
</evidence>
<dbReference type="InterPro" id="IPR008331">
    <property type="entry name" value="Ferritin_DPS_dom"/>
</dbReference>
<dbReference type="PROSITE" id="PS00818">
    <property type="entry name" value="DPS_1"/>
    <property type="match status" value="1"/>
</dbReference>
<dbReference type="PANTHER" id="PTHR42932">
    <property type="entry name" value="GENERAL STRESS PROTEIN 20U"/>
    <property type="match status" value="1"/>
</dbReference>
<reference evidence="6" key="1">
    <citation type="journal article" date="2019" name="Int. J. Syst. Evol. Microbiol.">
        <title>The Global Catalogue of Microorganisms (GCM) 10K type strain sequencing project: providing services to taxonomists for standard genome sequencing and annotation.</title>
        <authorList>
            <consortium name="The Broad Institute Genomics Platform"/>
            <consortium name="The Broad Institute Genome Sequencing Center for Infectious Disease"/>
            <person name="Wu L."/>
            <person name="Ma J."/>
        </authorList>
    </citation>
    <scope>NUCLEOTIDE SEQUENCE [LARGE SCALE GENOMIC DNA]</scope>
    <source>
        <strain evidence="6">JCM 30846</strain>
    </source>
</reference>
<dbReference type="Gene3D" id="1.20.1260.10">
    <property type="match status" value="1"/>
</dbReference>
<feature type="domain" description="Ferritin/DPS" evidence="4">
    <location>
        <begin position="30"/>
        <end position="165"/>
    </location>
</feature>
<dbReference type="SUPFAM" id="SSF47240">
    <property type="entry name" value="Ferritin-like"/>
    <property type="match status" value="1"/>
</dbReference>
<dbReference type="Pfam" id="PF00210">
    <property type="entry name" value="Ferritin"/>
    <property type="match status" value="1"/>
</dbReference>
<protein>
    <submittedName>
        <fullName evidence="5">DNA starvation/stationary phase protection protein</fullName>
    </submittedName>
</protein>
<gene>
    <name evidence="5" type="ORF">GCM10023082_24180</name>
</gene>
<comment type="caution">
    <text evidence="5">The sequence shown here is derived from an EMBL/GenBank/DDBJ whole genome shotgun (WGS) entry which is preliminary data.</text>
</comment>
<sequence>MITTYSGTALAGRRREGDAPAATADPRTAAALQAVLVDLLELQAQAKQAHWNVVGATFHGLHLQLDDIATTARTQADTFAERLRALGASPDGTSDTVATTTTLPALPTGVLAATAATREITGRLHTTADTLHSALTALEGRDAVSADLVTTALEALEKHAWMLRAGVPAAGRP</sequence>
<dbReference type="PANTHER" id="PTHR42932:SF2">
    <property type="entry name" value="DNA PROTECTION DURING STARVATION PROTEIN 1"/>
    <property type="match status" value="1"/>
</dbReference>
<evidence type="ECO:0000313" key="5">
    <source>
        <dbReference type="EMBL" id="GAA3725336.1"/>
    </source>
</evidence>
<name>A0ABP7EV80_9ACTN</name>
<dbReference type="InterPro" id="IPR002177">
    <property type="entry name" value="DPS_DNA-bd"/>
</dbReference>
<dbReference type="InterPro" id="IPR012347">
    <property type="entry name" value="Ferritin-like"/>
</dbReference>
<proteinExistence type="inferred from homology"/>
<dbReference type="Proteomes" id="UP001499884">
    <property type="component" value="Unassembled WGS sequence"/>
</dbReference>
<dbReference type="InterPro" id="IPR009078">
    <property type="entry name" value="Ferritin-like_SF"/>
</dbReference>
<feature type="region of interest" description="Disordered" evidence="3">
    <location>
        <begin position="1"/>
        <end position="25"/>
    </location>
</feature>
<dbReference type="EMBL" id="BAABEP010000012">
    <property type="protein sequence ID" value="GAA3725336.1"/>
    <property type="molecule type" value="Genomic_DNA"/>
</dbReference>
<dbReference type="RefSeq" id="WP_345645154.1">
    <property type="nucleotide sequence ID" value="NZ_BAABEP010000012.1"/>
</dbReference>
<dbReference type="InterPro" id="IPR023188">
    <property type="entry name" value="DPS_DNA-bd_CS"/>
</dbReference>
<organism evidence="5 6">
    <name type="scientific">Streptomyces tremellae</name>
    <dbReference type="NCBI Taxonomy" id="1124239"/>
    <lineage>
        <taxon>Bacteria</taxon>
        <taxon>Bacillati</taxon>
        <taxon>Actinomycetota</taxon>
        <taxon>Actinomycetes</taxon>
        <taxon>Kitasatosporales</taxon>
        <taxon>Streptomycetaceae</taxon>
        <taxon>Streptomyces</taxon>
    </lineage>
</organism>